<reference evidence="1 2" key="1">
    <citation type="submission" date="2020-09" db="EMBL/GenBank/DDBJ databases">
        <title>De no assembly of potato wild relative species, Solanum commersonii.</title>
        <authorList>
            <person name="Cho K."/>
        </authorList>
    </citation>
    <scope>NUCLEOTIDE SEQUENCE [LARGE SCALE GENOMIC DNA]</scope>
    <source>
        <strain evidence="1">LZ3.2</strain>
        <tissue evidence="1">Leaf</tissue>
    </source>
</reference>
<keyword evidence="2" id="KW-1185">Reference proteome</keyword>
<evidence type="ECO:0000313" key="1">
    <source>
        <dbReference type="EMBL" id="KAG5576332.1"/>
    </source>
</evidence>
<accession>A0A9J5WMC0</accession>
<organism evidence="1 2">
    <name type="scientific">Solanum commersonii</name>
    <name type="common">Commerson's wild potato</name>
    <name type="synonym">Commerson's nightshade</name>
    <dbReference type="NCBI Taxonomy" id="4109"/>
    <lineage>
        <taxon>Eukaryota</taxon>
        <taxon>Viridiplantae</taxon>
        <taxon>Streptophyta</taxon>
        <taxon>Embryophyta</taxon>
        <taxon>Tracheophyta</taxon>
        <taxon>Spermatophyta</taxon>
        <taxon>Magnoliopsida</taxon>
        <taxon>eudicotyledons</taxon>
        <taxon>Gunneridae</taxon>
        <taxon>Pentapetalae</taxon>
        <taxon>asterids</taxon>
        <taxon>lamiids</taxon>
        <taxon>Solanales</taxon>
        <taxon>Solanaceae</taxon>
        <taxon>Solanoideae</taxon>
        <taxon>Solaneae</taxon>
        <taxon>Solanum</taxon>
    </lineage>
</organism>
<dbReference type="EMBL" id="JACXVP010000011">
    <property type="protein sequence ID" value="KAG5576332.1"/>
    <property type="molecule type" value="Genomic_DNA"/>
</dbReference>
<proteinExistence type="predicted"/>
<dbReference type="Proteomes" id="UP000824120">
    <property type="component" value="Chromosome 11"/>
</dbReference>
<sequence length="139" mass="15661">MELLVIQIFDVIFPKLFVDVCQDLSYGVVLSRRTNRPIFKVRRAPKLVNHPFHQFSCAIVHGSFEPVGSDGQNDLFSRSNEPRAINLPLYQFLCAISIKTLAMELVGLDRQMAHCQGQIIPGVGKSPILPIYVYSPCIF</sequence>
<protein>
    <submittedName>
        <fullName evidence="1">Uncharacterized protein</fullName>
    </submittedName>
</protein>
<dbReference type="AlphaFoldDB" id="A0A9J5WMC0"/>
<evidence type="ECO:0000313" key="2">
    <source>
        <dbReference type="Proteomes" id="UP000824120"/>
    </source>
</evidence>
<gene>
    <name evidence="1" type="ORF">H5410_056466</name>
</gene>
<name>A0A9J5WMC0_SOLCO</name>
<comment type="caution">
    <text evidence="1">The sequence shown here is derived from an EMBL/GenBank/DDBJ whole genome shotgun (WGS) entry which is preliminary data.</text>
</comment>